<dbReference type="PANTHER" id="PTHR35690:SF1">
    <property type="entry name" value="OS01G0363500 PROTEIN"/>
    <property type="match status" value="1"/>
</dbReference>
<evidence type="ECO:0000313" key="2">
    <source>
        <dbReference type="EMBL" id="KAL1527347.1"/>
    </source>
</evidence>
<sequence>MLLALRPLLLASLLHAASAMRVGAVLSARAMGISPHHVKMASVESLLPTTAVAALDVCRAAAKTKAEDSDAVVEALLTLEKECRAAAKTDGGALSRATLEALDGAWRLVFTTGTVDTQNKLGRKINYFPIRATQTFDTSTMDISNGIYLGDFAVLKFFGKFDWLEAQRRLEFDFDAIAVLGLKFDLPKGGAARIGSSTGLGSDSNVKRAETGKKAFFNWISADDEIATARGGGGGLALWRRETEF</sequence>
<feature type="chain" id="PRO_5044196798" description="Plastid lipid-associated protein/fibrillin conserved domain-containing protein" evidence="1">
    <location>
        <begin position="20"/>
        <end position="245"/>
    </location>
</feature>
<dbReference type="PANTHER" id="PTHR35690">
    <property type="entry name" value="OS01G0363500 PROTEIN"/>
    <property type="match status" value="1"/>
</dbReference>
<evidence type="ECO:0008006" key="4">
    <source>
        <dbReference type="Google" id="ProtNLM"/>
    </source>
</evidence>
<accession>A0AB34K1W7</accession>
<protein>
    <recommendedName>
        <fullName evidence="4">Plastid lipid-associated protein/fibrillin conserved domain-containing protein</fullName>
    </recommendedName>
</protein>
<evidence type="ECO:0000256" key="1">
    <source>
        <dbReference type="SAM" id="SignalP"/>
    </source>
</evidence>
<name>A0AB34K1W7_PRYPA</name>
<dbReference type="EMBL" id="JBGBPQ010000003">
    <property type="protein sequence ID" value="KAL1527347.1"/>
    <property type="molecule type" value="Genomic_DNA"/>
</dbReference>
<proteinExistence type="predicted"/>
<dbReference type="Proteomes" id="UP001515480">
    <property type="component" value="Unassembled WGS sequence"/>
</dbReference>
<gene>
    <name evidence="2" type="ORF">AB1Y20_016017</name>
</gene>
<comment type="caution">
    <text evidence="2">The sequence shown here is derived from an EMBL/GenBank/DDBJ whole genome shotgun (WGS) entry which is preliminary data.</text>
</comment>
<feature type="signal peptide" evidence="1">
    <location>
        <begin position="1"/>
        <end position="19"/>
    </location>
</feature>
<reference evidence="2 3" key="1">
    <citation type="journal article" date="2024" name="Science">
        <title>Giant polyketide synthase enzymes in the biosynthesis of giant marine polyether toxins.</title>
        <authorList>
            <person name="Fallon T.R."/>
            <person name="Shende V.V."/>
            <person name="Wierzbicki I.H."/>
            <person name="Pendleton A.L."/>
            <person name="Watervoot N.F."/>
            <person name="Auber R.P."/>
            <person name="Gonzalez D.J."/>
            <person name="Wisecaver J.H."/>
            <person name="Moore B.S."/>
        </authorList>
    </citation>
    <scope>NUCLEOTIDE SEQUENCE [LARGE SCALE GENOMIC DNA]</scope>
    <source>
        <strain evidence="2 3">12B1</strain>
    </source>
</reference>
<organism evidence="2 3">
    <name type="scientific">Prymnesium parvum</name>
    <name type="common">Toxic golden alga</name>
    <dbReference type="NCBI Taxonomy" id="97485"/>
    <lineage>
        <taxon>Eukaryota</taxon>
        <taxon>Haptista</taxon>
        <taxon>Haptophyta</taxon>
        <taxon>Prymnesiophyceae</taxon>
        <taxon>Prymnesiales</taxon>
        <taxon>Prymnesiaceae</taxon>
        <taxon>Prymnesium</taxon>
    </lineage>
</organism>
<evidence type="ECO:0000313" key="3">
    <source>
        <dbReference type="Proteomes" id="UP001515480"/>
    </source>
</evidence>
<keyword evidence="3" id="KW-1185">Reference proteome</keyword>
<keyword evidence="1" id="KW-0732">Signal</keyword>
<dbReference type="AlphaFoldDB" id="A0AB34K1W7"/>